<feature type="chain" id="PRO_5042233315" evidence="1">
    <location>
        <begin position="25"/>
        <end position="165"/>
    </location>
</feature>
<proteinExistence type="predicted"/>
<keyword evidence="1" id="KW-0732">Signal</keyword>
<evidence type="ECO:0000313" key="2">
    <source>
        <dbReference type="EMBL" id="KAK4412319.1"/>
    </source>
</evidence>
<keyword evidence="3" id="KW-1185">Reference proteome</keyword>
<accession>A0AAE1XJ14</accession>
<dbReference type="EMBL" id="JACGWO010000015">
    <property type="protein sequence ID" value="KAK4412319.1"/>
    <property type="molecule type" value="Genomic_DNA"/>
</dbReference>
<protein>
    <submittedName>
        <fullName evidence="2">Uncharacterized protein</fullName>
    </submittedName>
</protein>
<comment type="caution">
    <text evidence="2">The sequence shown here is derived from an EMBL/GenBank/DDBJ whole genome shotgun (WGS) entry which is preliminary data.</text>
</comment>
<organism evidence="2 3">
    <name type="scientific">Sesamum alatum</name>
    <dbReference type="NCBI Taxonomy" id="300844"/>
    <lineage>
        <taxon>Eukaryota</taxon>
        <taxon>Viridiplantae</taxon>
        <taxon>Streptophyta</taxon>
        <taxon>Embryophyta</taxon>
        <taxon>Tracheophyta</taxon>
        <taxon>Spermatophyta</taxon>
        <taxon>Magnoliopsida</taxon>
        <taxon>eudicotyledons</taxon>
        <taxon>Gunneridae</taxon>
        <taxon>Pentapetalae</taxon>
        <taxon>asterids</taxon>
        <taxon>lamiids</taxon>
        <taxon>Lamiales</taxon>
        <taxon>Pedaliaceae</taxon>
        <taxon>Sesamum</taxon>
    </lineage>
</organism>
<sequence>MGRRQSLLQHRILLSLFTVLKVSPDLRREAPTDTVHSVRTLIQLPYLRYGNRGVVIASRSKSRPVLLTLAGILTRASLATYSLTTDTFSHPERLQNANSAKKSFEAFAGSFKLSIETLRRSRRVPLKEPTMFVRYWKTLANLLEYVVVLFQIEIQKEFRNEQAYD</sequence>
<dbReference type="AlphaFoldDB" id="A0AAE1XJ14"/>
<reference evidence="2" key="2">
    <citation type="journal article" date="2024" name="Plant">
        <title>Genomic evolution and insights into agronomic trait innovations of Sesamum species.</title>
        <authorList>
            <person name="Miao H."/>
            <person name="Wang L."/>
            <person name="Qu L."/>
            <person name="Liu H."/>
            <person name="Sun Y."/>
            <person name="Le M."/>
            <person name="Wang Q."/>
            <person name="Wei S."/>
            <person name="Zheng Y."/>
            <person name="Lin W."/>
            <person name="Duan Y."/>
            <person name="Cao H."/>
            <person name="Xiong S."/>
            <person name="Wang X."/>
            <person name="Wei L."/>
            <person name="Li C."/>
            <person name="Ma Q."/>
            <person name="Ju M."/>
            <person name="Zhao R."/>
            <person name="Li G."/>
            <person name="Mu C."/>
            <person name="Tian Q."/>
            <person name="Mei H."/>
            <person name="Zhang T."/>
            <person name="Gao T."/>
            <person name="Zhang H."/>
        </authorList>
    </citation>
    <scope>NUCLEOTIDE SEQUENCE</scope>
    <source>
        <strain evidence="2">3651</strain>
    </source>
</reference>
<evidence type="ECO:0000256" key="1">
    <source>
        <dbReference type="SAM" id="SignalP"/>
    </source>
</evidence>
<name>A0AAE1XJ14_9LAMI</name>
<feature type="signal peptide" evidence="1">
    <location>
        <begin position="1"/>
        <end position="24"/>
    </location>
</feature>
<dbReference type="Proteomes" id="UP001293254">
    <property type="component" value="Unassembled WGS sequence"/>
</dbReference>
<evidence type="ECO:0000313" key="3">
    <source>
        <dbReference type="Proteomes" id="UP001293254"/>
    </source>
</evidence>
<gene>
    <name evidence="2" type="ORF">Salat_2983500</name>
</gene>
<reference evidence="2" key="1">
    <citation type="submission" date="2020-06" db="EMBL/GenBank/DDBJ databases">
        <authorList>
            <person name="Li T."/>
            <person name="Hu X."/>
            <person name="Zhang T."/>
            <person name="Song X."/>
            <person name="Zhang H."/>
            <person name="Dai N."/>
            <person name="Sheng W."/>
            <person name="Hou X."/>
            <person name="Wei L."/>
        </authorList>
    </citation>
    <scope>NUCLEOTIDE SEQUENCE</scope>
    <source>
        <strain evidence="2">3651</strain>
        <tissue evidence="2">Leaf</tissue>
    </source>
</reference>